<sequence length="804" mass="88723">MSRRQSGDGRAARQGLADERAGRLNRLLVGRGDGALRLLKDTRLFHLDDDEALPMRGAALPPRRGCQAALRGQAVFVLDVFKRYGVASADVAPVEELPPDAEGAVWGLGAVFTCRLADLRDAAYELKVTVVNQRVRLRRDTSAISSPTKTRSVNMARVAAATLRAGHAPLDLRRTPGHPEPVQVHPSGIKAHQDWAREMGEEHRAVMNKRRHAHPYWVLDVPGPMPFYAQPWRCDTCRLKGSLADRLPLRRIASAPEEALRTYFQVLDSDVAAAFPNVAVLHNAKEGTARFTARFFFEVAQRLYECFNSREVRRHIVSMYSCNALSQALSLDGAPVCAVPDDAMMRSILMTGFRGFLQSRVDVMKRRQLCYNARGIRLDGNFKLGKIIRVPDGGTAYSVAMGFCGLDGSLLVPPVPLTHESWDQIETILQPLLEDVRGTMMACGYSADESQPVFCSTDVYEKHRLRLRGAFAKVWSGLRLVSDGVTPKAPASRKRVLASEHVPGCALITGDPQHCIIKMRRFVSPHSADGRDFQFDYIDAINRLSKPRALADAAAVRGCWRPLSPAGRDLLRAAVSLPKEKYDAVAGRAPAAARENFRQFMGKPRVLQDPVWVEYFGAARALHSALAPARVDKAGPQVWARRRGIREDHRARPWAALAGLRAEGEVEAAPPRPRVSSQGRGVVQVARGCRLAPRGRRRHAVWNGASRAVMGEFRVLFPRRCQRHEPGLVGSPEQFGVHALQLSALQPPAPGRLDARRRADSRAHRQHDHIGEGPPEPRPGHLSSAGRAVQGHHGRCARRAGGRV</sequence>
<dbReference type="EMBL" id="CAUYUJ010022113">
    <property type="protein sequence ID" value="CAK0909008.1"/>
    <property type="molecule type" value="Genomic_DNA"/>
</dbReference>
<evidence type="ECO:0008006" key="4">
    <source>
        <dbReference type="Google" id="ProtNLM"/>
    </source>
</evidence>
<proteinExistence type="predicted"/>
<feature type="region of interest" description="Disordered" evidence="1">
    <location>
        <begin position="746"/>
        <end position="804"/>
    </location>
</feature>
<evidence type="ECO:0000313" key="3">
    <source>
        <dbReference type="Proteomes" id="UP001189429"/>
    </source>
</evidence>
<comment type="caution">
    <text evidence="2">The sequence shown here is derived from an EMBL/GenBank/DDBJ whole genome shotgun (WGS) entry which is preliminary data.</text>
</comment>
<feature type="compositionally biased region" description="Basic and acidic residues" evidence="1">
    <location>
        <begin position="753"/>
        <end position="771"/>
    </location>
</feature>
<keyword evidence="3" id="KW-1185">Reference proteome</keyword>
<reference evidence="2" key="1">
    <citation type="submission" date="2023-10" db="EMBL/GenBank/DDBJ databases">
        <authorList>
            <person name="Chen Y."/>
            <person name="Shah S."/>
            <person name="Dougan E. K."/>
            <person name="Thang M."/>
            <person name="Chan C."/>
        </authorList>
    </citation>
    <scope>NUCLEOTIDE SEQUENCE [LARGE SCALE GENOMIC DNA]</scope>
</reference>
<evidence type="ECO:0000256" key="1">
    <source>
        <dbReference type="SAM" id="MobiDB-lite"/>
    </source>
</evidence>
<feature type="non-terminal residue" evidence="2">
    <location>
        <position position="804"/>
    </location>
</feature>
<dbReference type="Proteomes" id="UP001189429">
    <property type="component" value="Unassembled WGS sequence"/>
</dbReference>
<feature type="compositionally biased region" description="Basic residues" evidence="1">
    <location>
        <begin position="790"/>
        <end position="804"/>
    </location>
</feature>
<evidence type="ECO:0000313" key="2">
    <source>
        <dbReference type="EMBL" id="CAK0909008.1"/>
    </source>
</evidence>
<gene>
    <name evidence="2" type="ORF">PCOR1329_LOCUS83536</name>
</gene>
<accession>A0ABN9Y8K7</accession>
<name>A0ABN9Y8K7_9DINO</name>
<organism evidence="2 3">
    <name type="scientific">Prorocentrum cordatum</name>
    <dbReference type="NCBI Taxonomy" id="2364126"/>
    <lineage>
        <taxon>Eukaryota</taxon>
        <taxon>Sar</taxon>
        <taxon>Alveolata</taxon>
        <taxon>Dinophyceae</taxon>
        <taxon>Prorocentrales</taxon>
        <taxon>Prorocentraceae</taxon>
        <taxon>Prorocentrum</taxon>
    </lineage>
</organism>
<protein>
    <recommendedName>
        <fullName evidence="4">DNA-directed DNA polymerase</fullName>
    </recommendedName>
</protein>